<keyword evidence="3" id="KW-0808">Transferase</keyword>
<dbReference type="InterPro" id="IPR020841">
    <property type="entry name" value="PKS_Beta-ketoAc_synthase_dom"/>
</dbReference>
<dbReference type="EMBL" id="CAJNNV010000106">
    <property type="protein sequence ID" value="CAE8581473.1"/>
    <property type="molecule type" value="Genomic_DNA"/>
</dbReference>
<dbReference type="OrthoDB" id="329835at2759"/>
<proteinExistence type="inferred from homology"/>
<comment type="similarity">
    <text evidence="3">Belongs to the thiolase-like superfamily. Beta-ketoacyl-ACP synthases family.</text>
</comment>
<evidence type="ECO:0000259" key="5">
    <source>
        <dbReference type="PROSITE" id="PS52004"/>
    </source>
</evidence>
<comment type="caution">
    <text evidence="6">The sequence shown here is derived from an EMBL/GenBank/DDBJ whole genome shotgun (WGS) entry which is preliminary data.</text>
</comment>
<dbReference type="Gene3D" id="3.40.47.10">
    <property type="match status" value="1"/>
</dbReference>
<dbReference type="GO" id="GO:0004312">
    <property type="term" value="F:fatty acid synthase activity"/>
    <property type="evidence" value="ECO:0007669"/>
    <property type="project" value="TreeGrafter"/>
</dbReference>
<accession>A0A813D730</accession>
<protein>
    <recommendedName>
        <fullName evidence="5">Ketosynthase family 3 (KS3) domain-containing protein</fullName>
    </recommendedName>
</protein>
<dbReference type="PROSITE" id="PS52004">
    <property type="entry name" value="KS3_2"/>
    <property type="match status" value="1"/>
</dbReference>
<dbReference type="CDD" id="cd00833">
    <property type="entry name" value="PKS"/>
    <property type="match status" value="1"/>
</dbReference>
<dbReference type="SUPFAM" id="SSF53901">
    <property type="entry name" value="Thiolase-like"/>
    <property type="match status" value="2"/>
</dbReference>
<dbReference type="SMART" id="SM00825">
    <property type="entry name" value="PKS_KS"/>
    <property type="match status" value="1"/>
</dbReference>
<evidence type="ECO:0000313" key="7">
    <source>
        <dbReference type="Proteomes" id="UP000654075"/>
    </source>
</evidence>
<evidence type="ECO:0000256" key="3">
    <source>
        <dbReference type="RuleBase" id="RU003694"/>
    </source>
</evidence>
<keyword evidence="2" id="KW-0597">Phosphoprotein</keyword>
<keyword evidence="7" id="KW-1185">Reference proteome</keyword>
<feature type="domain" description="Ketosynthase family 3 (KS3)" evidence="5">
    <location>
        <begin position="1"/>
        <end position="398"/>
    </location>
</feature>
<feature type="compositionally biased region" description="Low complexity" evidence="4">
    <location>
        <begin position="803"/>
        <end position="812"/>
    </location>
</feature>
<dbReference type="Proteomes" id="UP000654075">
    <property type="component" value="Unassembled WGS sequence"/>
</dbReference>
<evidence type="ECO:0000256" key="4">
    <source>
        <dbReference type="SAM" id="MobiDB-lite"/>
    </source>
</evidence>
<evidence type="ECO:0000256" key="2">
    <source>
        <dbReference type="ARBA" id="ARBA00022553"/>
    </source>
</evidence>
<dbReference type="GO" id="GO:0006633">
    <property type="term" value="P:fatty acid biosynthetic process"/>
    <property type="evidence" value="ECO:0007669"/>
    <property type="project" value="TreeGrafter"/>
</dbReference>
<keyword evidence="1" id="KW-0596">Phosphopantetheine</keyword>
<dbReference type="PANTHER" id="PTHR43775">
    <property type="entry name" value="FATTY ACID SYNTHASE"/>
    <property type="match status" value="1"/>
</dbReference>
<feature type="region of interest" description="Disordered" evidence="4">
    <location>
        <begin position="341"/>
        <end position="389"/>
    </location>
</feature>
<feature type="region of interest" description="Disordered" evidence="4">
    <location>
        <begin position="425"/>
        <end position="445"/>
    </location>
</feature>
<evidence type="ECO:0000313" key="6">
    <source>
        <dbReference type="EMBL" id="CAE8581473.1"/>
    </source>
</evidence>
<reference evidence="6" key="1">
    <citation type="submission" date="2021-02" db="EMBL/GenBank/DDBJ databases">
        <authorList>
            <person name="Dougan E. K."/>
            <person name="Rhodes N."/>
            <person name="Thang M."/>
            <person name="Chan C."/>
        </authorList>
    </citation>
    <scope>NUCLEOTIDE SEQUENCE</scope>
</reference>
<dbReference type="PANTHER" id="PTHR43775:SF37">
    <property type="entry name" value="SI:DKEY-61P9.11"/>
    <property type="match status" value="1"/>
</dbReference>
<dbReference type="Pfam" id="PF00109">
    <property type="entry name" value="ketoacyl-synt"/>
    <property type="match status" value="1"/>
</dbReference>
<dbReference type="Pfam" id="PF02801">
    <property type="entry name" value="Ketoacyl-synt_C"/>
    <property type="match status" value="1"/>
</dbReference>
<name>A0A813D730_POLGL</name>
<dbReference type="InterPro" id="IPR050091">
    <property type="entry name" value="PKS_NRPS_Biosynth_Enz"/>
</dbReference>
<dbReference type="AlphaFoldDB" id="A0A813D730"/>
<sequence length="868" mass="92737">MSCRLPSSWVADNWLRAQSFGPDFALEVPLARWDHAEFFDGAALAENSSDDSAWRGGKSFCRHASFVEGVDLFDNRLFNIGNNEAHTMEPRQRHALEASYESMVRAGFRKKSLSGTSGGIYVGAANSSEWTSGRGSGQWAATGFTATGAASSVLAGRISFCLGLKGPSLALDVGDCSGLCSVYLGAEAQRLDNAAHAPQFACCLGVSVLLSASTWWSQQAAGLLSRTGRCRTFDQSADGLTPGEGTIAVLLQRSSHAEDSGHVETQGQLEGAAMNHSGHSASLHAPACAAQQDLVMEALRAAGISRAVIDISECYGRSAPAADAAETAALSRALRPSFVEAQDPGLEVPPGMRRSSRRRASQRAVKQEVKEEQPDWEREAEGGSDDAGSELEDVVVLEDELEPDFVVLEATAGLQEAMRLFLANSGQPDASERGPRGIVSPSYDESRQVTPEIEIIALMEWLDFVSKGRKAEHRCMEEVLEEVARAIRLGMRRSVFRPDQVEECFRAMPECSILPMTRNRIDLDLARRCLLKIGMAKHDASNDNLKILFQSLGADHAGSDLLKGADQSGTIHLDELLEFIHLACCKSVEKEIGMSSSFQALIGGMQGLMPLRSPQSRPGSFPFGGKVGGPSTMPFCLNGRELPPTGRLFASQLNPNQRKRLQMRPSISCPELPAIEARDWGSMSLSPAAAAAVACALGESPAGTPRDGDANQGGDSLLAGRRRPKSLKDFLGNSSGSPTHEAARRVSTAPQSLFESAPGSPTIPTSPLAIGSSARRSLFLQGDALAAFTAAAAAMQTPKRSASSLLNSTLSPPTSPQGGAASLRIRQRKDLSKSGSYLLLKGKDDLNRVEQRLFEAGVDVRGGYHRFP</sequence>
<feature type="region of interest" description="Disordered" evidence="4">
    <location>
        <begin position="803"/>
        <end position="826"/>
    </location>
</feature>
<feature type="region of interest" description="Disordered" evidence="4">
    <location>
        <begin position="700"/>
        <end position="766"/>
    </location>
</feature>
<dbReference type="InterPro" id="IPR014030">
    <property type="entry name" value="Ketoacyl_synth_N"/>
</dbReference>
<evidence type="ECO:0000256" key="1">
    <source>
        <dbReference type="ARBA" id="ARBA00022450"/>
    </source>
</evidence>
<feature type="compositionally biased region" description="Basic and acidic residues" evidence="4">
    <location>
        <begin position="365"/>
        <end position="381"/>
    </location>
</feature>
<organism evidence="6 7">
    <name type="scientific">Polarella glacialis</name>
    <name type="common">Dinoflagellate</name>
    <dbReference type="NCBI Taxonomy" id="89957"/>
    <lineage>
        <taxon>Eukaryota</taxon>
        <taxon>Sar</taxon>
        <taxon>Alveolata</taxon>
        <taxon>Dinophyceae</taxon>
        <taxon>Suessiales</taxon>
        <taxon>Suessiaceae</taxon>
        <taxon>Polarella</taxon>
    </lineage>
</organism>
<dbReference type="InterPro" id="IPR016039">
    <property type="entry name" value="Thiolase-like"/>
</dbReference>
<dbReference type="InterPro" id="IPR014031">
    <property type="entry name" value="Ketoacyl_synth_C"/>
</dbReference>
<gene>
    <name evidence="6" type="ORF">PGLA1383_LOCUS499</name>
</gene>